<sequence>MYNIKIDQDALNDLTQIVKWYNYQLENLGLRFHKQVKTQINSLKNHPHICNIRYENIRCMIVKKFPFMIHYSVNEELNLVEIFSIFHTSRTPEIWNSRTKR</sequence>
<organism evidence="2 3">
    <name type="scientific">Flavobacterium chungbukense</name>
    <dbReference type="NCBI Taxonomy" id="877464"/>
    <lineage>
        <taxon>Bacteria</taxon>
        <taxon>Pseudomonadati</taxon>
        <taxon>Bacteroidota</taxon>
        <taxon>Flavobacteriia</taxon>
        <taxon>Flavobacteriales</taxon>
        <taxon>Flavobacteriaceae</taxon>
        <taxon>Flavobacterium</taxon>
    </lineage>
</organism>
<evidence type="ECO:0000313" key="2">
    <source>
        <dbReference type="EMBL" id="GAA4136214.1"/>
    </source>
</evidence>
<dbReference type="Proteomes" id="UP001501333">
    <property type="component" value="Unassembled WGS sequence"/>
</dbReference>
<accession>A0ABP7YIF9</accession>
<keyword evidence="1" id="KW-1277">Toxin-antitoxin system</keyword>
<dbReference type="Pfam" id="PF05016">
    <property type="entry name" value="ParE_toxin"/>
    <property type="match status" value="1"/>
</dbReference>
<protein>
    <recommendedName>
        <fullName evidence="4">Type II toxin-antitoxin system RelE/ParE family toxin</fullName>
    </recommendedName>
</protein>
<dbReference type="RefSeq" id="WP_344757935.1">
    <property type="nucleotide sequence ID" value="NZ_BAABAO010000013.1"/>
</dbReference>
<proteinExistence type="predicted"/>
<evidence type="ECO:0000313" key="3">
    <source>
        <dbReference type="Proteomes" id="UP001501333"/>
    </source>
</evidence>
<evidence type="ECO:0000256" key="1">
    <source>
        <dbReference type="ARBA" id="ARBA00022649"/>
    </source>
</evidence>
<reference evidence="3" key="1">
    <citation type="journal article" date="2019" name="Int. J. Syst. Evol. Microbiol.">
        <title>The Global Catalogue of Microorganisms (GCM) 10K type strain sequencing project: providing services to taxonomists for standard genome sequencing and annotation.</title>
        <authorList>
            <consortium name="The Broad Institute Genomics Platform"/>
            <consortium name="The Broad Institute Genome Sequencing Center for Infectious Disease"/>
            <person name="Wu L."/>
            <person name="Ma J."/>
        </authorList>
    </citation>
    <scope>NUCLEOTIDE SEQUENCE [LARGE SCALE GENOMIC DNA]</scope>
    <source>
        <strain evidence="3">JCM 17386</strain>
    </source>
</reference>
<dbReference type="Gene3D" id="3.30.2310.20">
    <property type="entry name" value="RelE-like"/>
    <property type="match status" value="1"/>
</dbReference>
<dbReference type="InterPro" id="IPR007712">
    <property type="entry name" value="RelE/ParE_toxin"/>
</dbReference>
<comment type="caution">
    <text evidence="2">The sequence shown here is derived from an EMBL/GenBank/DDBJ whole genome shotgun (WGS) entry which is preliminary data.</text>
</comment>
<evidence type="ECO:0008006" key="4">
    <source>
        <dbReference type="Google" id="ProtNLM"/>
    </source>
</evidence>
<gene>
    <name evidence="2" type="ORF">GCM10022250_32570</name>
</gene>
<dbReference type="InterPro" id="IPR035093">
    <property type="entry name" value="RelE/ParE_toxin_dom_sf"/>
</dbReference>
<keyword evidence="3" id="KW-1185">Reference proteome</keyword>
<dbReference type="EMBL" id="BAABAO010000013">
    <property type="protein sequence ID" value="GAA4136214.1"/>
    <property type="molecule type" value="Genomic_DNA"/>
</dbReference>
<name>A0ABP7YIF9_9FLAO</name>